<dbReference type="SUPFAM" id="SSF52096">
    <property type="entry name" value="ClpP/crotonase"/>
    <property type="match status" value="1"/>
</dbReference>
<feature type="signal peptide" evidence="7">
    <location>
        <begin position="1"/>
        <end position="19"/>
    </location>
</feature>
<feature type="region of interest" description="Disordered" evidence="5">
    <location>
        <begin position="135"/>
        <end position="166"/>
    </location>
</feature>
<evidence type="ECO:0000259" key="9">
    <source>
        <dbReference type="Pfam" id="PF24961"/>
    </source>
</evidence>
<dbReference type="PANTHER" id="PTHR33507">
    <property type="entry name" value="INNER MEMBRANE PROTEIN YBBJ"/>
    <property type="match status" value="1"/>
</dbReference>
<evidence type="ECO:0000256" key="4">
    <source>
        <dbReference type="ARBA" id="ARBA00023136"/>
    </source>
</evidence>
<dbReference type="OrthoDB" id="9806253at2"/>
<dbReference type="InterPro" id="IPR012340">
    <property type="entry name" value="NA-bd_OB-fold"/>
</dbReference>
<organism evidence="11 12">
    <name type="scientific">Leptospirillum ferriphilum YSK</name>
    <dbReference type="NCBI Taxonomy" id="1441628"/>
    <lineage>
        <taxon>Bacteria</taxon>
        <taxon>Pseudomonadati</taxon>
        <taxon>Nitrospirota</taxon>
        <taxon>Nitrospiria</taxon>
        <taxon>Nitrospirales</taxon>
        <taxon>Nitrospiraceae</taxon>
        <taxon>Leptospirillum</taxon>
    </lineage>
</organism>
<dbReference type="GO" id="GO:0016020">
    <property type="term" value="C:membrane"/>
    <property type="evidence" value="ECO:0007669"/>
    <property type="project" value="UniProtKB-SubCell"/>
</dbReference>
<dbReference type="Gene3D" id="3.90.226.10">
    <property type="entry name" value="2-enoyl-CoA Hydratase, Chain A, domain 1"/>
    <property type="match status" value="1"/>
</dbReference>
<feature type="domain" description="NfeD integral membrane" evidence="9">
    <location>
        <begin position="268"/>
        <end position="388"/>
    </location>
</feature>
<sequence length="468" mass="49684">MRRWLVLAVVLLCLGGTSAAIPAGPPGFPEREKSHSVWVFPLAGPVTPPLARSIHRWFRYARETPPELIVLRIDTPGGLAKAMRSILRDILASPVPVVGFVAPGGARAASAGTYILYACPLAAMAEGTNVGSATPIPIGGDSPLVPTPSGPSSPGKGTRPATGSAEDQKIVNDAVASIRSLAQMNGRNADWAEQAVRSAANLSAREALKIHVVNFLAPDIPRLLLEVQGTPFRFRGQEIVLSSLPTALRIFRPDWSERWLGILAQPDLAYLFFLAGMALLALEFSHPGLVLPGVAGVVLLILAAFALMILPVNLAGLLLVVLGLFLMILEAVVGAFGALGAAGVVSLLLGSLFFYRPSPAWEDLPSHPGYPVLVLVTVATSGLFLGILRMALKARFQRPLTGAQAMAGTTGRALESFRERGRISLHGEIWWATSTDPVAEGQDVRVLDMSGLTLVVEPVRKEEKRCVS</sequence>
<feature type="transmembrane region" description="Helical" evidence="6">
    <location>
        <begin position="288"/>
        <end position="310"/>
    </location>
</feature>
<dbReference type="HOGENOM" id="CLU_024619_1_0_0"/>
<evidence type="ECO:0000259" key="10">
    <source>
        <dbReference type="Pfam" id="PF25145"/>
    </source>
</evidence>
<dbReference type="KEGG" id="lfp:Y981_09100"/>
<feature type="transmembrane region" description="Helical" evidence="6">
    <location>
        <begin position="35"/>
        <end position="54"/>
    </location>
</feature>
<feature type="chain" id="PRO_5001581667" evidence="7">
    <location>
        <begin position="20"/>
        <end position="468"/>
    </location>
</feature>
<feature type="transmembrane region" description="Helical" evidence="6">
    <location>
        <begin position="259"/>
        <end position="282"/>
    </location>
</feature>
<reference evidence="12" key="1">
    <citation type="submission" date="2014-02" db="EMBL/GenBank/DDBJ databases">
        <title>Complete genome sequence and comparative genomic analysis of the nitrogen-fixing bacterium Leptospirillum ferriphilum YSK.</title>
        <authorList>
            <person name="Guo X."/>
            <person name="Yin H."/>
            <person name="Liang Y."/>
            <person name="Hu Q."/>
            <person name="Ma L."/>
            <person name="Xiao Y."/>
            <person name="Zhang X."/>
            <person name="Qiu G."/>
            <person name="Liu X."/>
        </authorList>
    </citation>
    <scope>NUCLEOTIDE SEQUENCE [LARGE SCALE GENOMIC DNA]</scope>
    <source>
        <strain evidence="12">YSK</strain>
    </source>
</reference>
<gene>
    <name evidence="11" type="ORF">Y981_09100</name>
</gene>
<reference evidence="11 12" key="2">
    <citation type="journal article" date="2015" name="Biomed. Res. Int.">
        <title>Effects of Arsenite Resistance on the Growth and Functional Gene Expression of Leptospirillum ferriphilum and Acidithiobacillus thiooxidans in Pure Culture and Coculture.</title>
        <authorList>
            <person name="Jiang H."/>
            <person name="Liang Y."/>
            <person name="Yin H."/>
            <person name="Xiao Y."/>
            <person name="Guo X."/>
            <person name="Xu Y."/>
            <person name="Hu Q."/>
            <person name="Liu H."/>
            <person name="Liu X."/>
        </authorList>
    </citation>
    <scope>NUCLEOTIDE SEQUENCE [LARGE SCALE GENOMIC DNA]</scope>
    <source>
        <strain evidence="11 12">YSK</strain>
    </source>
</reference>
<keyword evidence="12" id="KW-1185">Reference proteome</keyword>
<feature type="domain" description="NfeD-like C-terminal" evidence="8">
    <location>
        <begin position="404"/>
        <end position="458"/>
    </location>
</feature>
<proteinExistence type="predicted"/>
<keyword evidence="2 6" id="KW-0812">Transmembrane</keyword>
<dbReference type="InterPro" id="IPR056739">
    <property type="entry name" value="NfeD_membrane"/>
</dbReference>
<dbReference type="Pfam" id="PF25145">
    <property type="entry name" value="NfeD1b_N"/>
    <property type="match status" value="1"/>
</dbReference>
<evidence type="ECO:0000313" key="12">
    <source>
        <dbReference type="Proteomes" id="UP000027059"/>
    </source>
</evidence>
<comment type="subcellular location">
    <subcellularLocation>
        <location evidence="1">Membrane</location>
        <topology evidence="1">Multi-pass membrane protein</topology>
    </subcellularLocation>
</comment>
<name>A0A059XVG7_9BACT</name>
<dbReference type="SUPFAM" id="SSF141322">
    <property type="entry name" value="NfeD domain-like"/>
    <property type="match status" value="1"/>
</dbReference>
<dbReference type="PANTHER" id="PTHR33507:SF4">
    <property type="entry name" value="NODULATION COMPETITIVENESS PROTEIN NFED"/>
    <property type="match status" value="1"/>
</dbReference>
<dbReference type="EMBL" id="CP007243">
    <property type="protein sequence ID" value="AIA30848.1"/>
    <property type="molecule type" value="Genomic_DNA"/>
</dbReference>
<dbReference type="Gene3D" id="2.40.50.140">
    <property type="entry name" value="Nucleic acid-binding proteins"/>
    <property type="match status" value="1"/>
</dbReference>
<dbReference type="InterPro" id="IPR029045">
    <property type="entry name" value="ClpP/crotonase-like_dom_sf"/>
</dbReference>
<dbReference type="Pfam" id="PF01957">
    <property type="entry name" value="NfeD"/>
    <property type="match status" value="1"/>
</dbReference>
<evidence type="ECO:0000313" key="11">
    <source>
        <dbReference type="EMBL" id="AIA30848.1"/>
    </source>
</evidence>
<dbReference type="InterPro" id="IPR002810">
    <property type="entry name" value="NfeD-like_C"/>
</dbReference>
<dbReference type="Pfam" id="PF24961">
    <property type="entry name" value="NfeD_membrane"/>
    <property type="match status" value="1"/>
</dbReference>
<evidence type="ECO:0000256" key="3">
    <source>
        <dbReference type="ARBA" id="ARBA00022989"/>
    </source>
</evidence>
<dbReference type="InterPro" id="IPR056738">
    <property type="entry name" value="NfeD1b_N"/>
</dbReference>
<dbReference type="CDD" id="cd07020">
    <property type="entry name" value="Clp_protease_NfeD_1"/>
    <property type="match status" value="1"/>
</dbReference>
<dbReference type="Proteomes" id="UP000027059">
    <property type="component" value="Chromosome"/>
</dbReference>
<evidence type="ECO:0000259" key="8">
    <source>
        <dbReference type="Pfam" id="PF01957"/>
    </source>
</evidence>
<protein>
    <submittedName>
        <fullName evidence="11">Nodulation efficiency protein D</fullName>
    </submittedName>
</protein>
<feature type="transmembrane region" description="Helical" evidence="6">
    <location>
        <begin position="317"/>
        <end position="349"/>
    </location>
</feature>
<keyword evidence="3 6" id="KW-1133">Transmembrane helix</keyword>
<accession>A0A059XVG7</accession>
<evidence type="ECO:0000256" key="2">
    <source>
        <dbReference type="ARBA" id="ARBA00022692"/>
    </source>
</evidence>
<feature type="transmembrane region" description="Helical" evidence="6">
    <location>
        <begin position="369"/>
        <end position="388"/>
    </location>
</feature>
<dbReference type="AlphaFoldDB" id="A0A059XVG7"/>
<evidence type="ECO:0000256" key="5">
    <source>
        <dbReference type="SAM" id="MobiDB-lite"/>
    </source>
</evidence>
<feature type="domain" description="NfeD1b N-terminal" evidence="10">
    <location>
        <begin position="37"/>
        <end position="140"/>
    </location>
</feature>
<dbReference type="InterPro" id="IPR052165">
    <property type="entry name" value="Membrane_assoc_protease"/>
</dbReference>
<evidence type="ECO:0000256" key="6">
    <source>
        <dbReference type="SAM" id="Phobius"/>
    </source>
</evidence>
<keyword evidence="4 6" id="KW-0472">Membrane</keyword>
<evidence type="ECO:0000256" key="7">
    <source>
        <dbReference type="SAM" id="SignalP"/>
    </source>
</evidence>
<evidence type="ECO:0000256" key="1">
    <source>
        <dbReference type="ARBA" id="ARBA00004141"/>
    </source>
</evidence>
<keyword evidence="7" id="KW-0732">Signal</keyword>